<protein>
    <submittedName>
        <fullName evidence="1">Uncharacterized protein</fullName>
    </submittedName>
</protein>
<dbReference type="AlphaFoldDB" id="A0AAE8LZU4"/>
<gene>
    <name evidence="1" type="ORF">FTOL_01136</name>
</gene>
<reference evidence="1" key="1">
    <citation type="submission" date="2018-03" db="EMBL/GenBank/DDBJ databases">
        <authorList>
            <person name="Guldener U."/>
        </authorList>
    </citation>
    <scope>NUCLEOTIDE SEQUENCE</scope>
</reference>
<comment type="caution">
    <text evidence="1">The sequence shown here is derived from an EMBL/GenBank/DDBJ whole genome shotgun (WGS) entry which is preliminary data.</text>
</comment>
<keyword evidence="2" id="KW-1185">Reference proteome</keyword>
<evidence type="ECO:0000313" key="1">
    <source>
        <dbReference type="EMBL" id="SPJ71408.1"/>
    </source>
</evidence>
<accession>A0AAE8LZU4</accession>
<dbReference type="InterPro" id="IPR023214">
    <property type="entry name" value="HAD_sf"/>
</dbReference>
<dbReference type="Gene3D" id="3.40.50.1000">
    <property type="entry name" value="HAD superfamily/HAD-like"/>
    <property type="match status" value="1"/>
</dbReference>
<dbReference type="InterPro" id="IPR036412">
    <property type="entry name" value="HAD-like_sf"/>
</dbReference>
<sequence>MKYPDKRISYEFVRGRKVLLFFMAVGLSEPYLGEAREFYKYITRYLIAIIIDGKFEDHKTKAKAVDVLHLCEHIITSEEVRYHKPDRRILQYAIEQKGASYGSYG</sequence>
<evidence type="ECO:0000313" key="2">
    <source>
        <dbReference type="Proteomes" id="UP001187734"/>
    </source>
</evidence>
<dbReference type="Proteomes" id="UP001187734">
    <property type="component" value="Unassembled WGS sequence"/>
</dbReference>
<proteinExistence type="predicted"/>
<dbReference type="EMBL" id="ONZP01000038">
    <property type="protein sequence ID" value="SPJ71408.1"/>
    <property type="molecule type" value="Genomic_DNA"/>
</dbReference>
<name>A0AAE8LZU4_9HYPO</name>
<organism evidence="1 2">
    <name type="scientific">Fusarium torulosum</name>
    <dbReference type="NCBI Taxonomy" id="33205"/>
    <lineage>
        <taxon>Eukaryota</taxon>
        <taxon>Fungi</taxon>
        <taxon>Dikarya</taxon>
        <taxon>Ascomycota</taxon>
        <taxon>Pezizomycotina</taxon>
        <taxon>Sordariomycetes</taxon>
        <taxon>Hypocreomycetidae</taxon>
        <taxon>Hypocreales</taxon>
        <taxon>Nectriaceae</taxon>
        <taxon>Fusarium</taxon>
    </lineage>
</organism>
<dbReference type="SUPFAM" id="SSF56784">
    <property type="entry name" value="HAD-like"/>
    <property type="match status" value="1"/>
</dbReference>